<sequence length="112" mass="11706">MGEACGDYGLLIFFKLKIKNKDKNVSKKILLSNSAPPVVSEEIGGGGGGKKVPVKERSGALGFLKRLPRKVLAVLSFLPLAIGEMFVIAVLMAPDFSSGISACITPSASLLS</sequence>
<protein>
    <submittedName>
        <fullName evidence="2">Uncharacterized protein</fullName>
    </submittedName>
</protein>
<keyword evidence="3" id="KW-1185">Reference proteome</keyword>
<keyword evidence="1" id="KW-0812">Transmembrane</keyword>
<proteinExistence type="predicted"/>
<keyword evidence="1" id="KW-1133">Transmembrane helix</keyword>
<comment type="caution">
    <text evidence="2">The sequence shown here is derived from an EMBL/GenBank/DDBJ whole genome shotgun (WGS) entry which is preliminary data.</text>
</comment>
<evidence type="ECO:0000313" key="2">
    <source>
        <dbReference type="EMBL" id="KAG6777809.1"/>
    </source>
</evidence>
<reference evidence="2" key="1">
    <citation type="journal article" date="2020" name="bioRxiv">
        <title>Hybrid origin of Populus tomentosa Carr. identified through genome sequencing and phylogenomic analysis.</title>
        <authorList>
            <person name="An X."/>
            <person name="Gao K."/>
            <person name="Chen Z."/>
            <person name="Li J."/>
            <person name="Yang X."/>
            <person name="Yang X."/>
            <person name="Zhou J."/>
            <person name="Guo T."/>
            <person name="Zhao T."/>
            <person name="Huang S."/>
            <person name="Miao D."/>
            <person name="Khan W.U."/>
            <person name="Rao P."/>
            <person name="Ye M."/>
            <person name="Lei B."/>
            <person name="Liao W."/>
            <person name="Wang J."/>
            <person name="Ji L."/>
            <person name="Li Y."/>
            <person name="Guo B."/>
            <person name="Mustafa N.S."/>
            <person name="Li S."/>
            <person name="Yun Q."/>
            <person name="Keller S.R."/>
            <person name="Mao J."/>
            <person name="Zhang R."/>
            <person name="Strauss S.H."/>
        </authorList>
    </citation>
    <scope>NUCLEOTIDE SEQUENCE</scope>
    <source>
        <strain evidence="2">GM15</strain>
        <tissue evidence="2">Leaf</tissue>
    </source>
</reference>
<name>A0A8X7ZXH2_POPTO</name>
<accession>A0A8X7ZXH2</accession>
<keyword evidence="1" id="KW-0472">Membrane</keyword>
<dbReference type="EMBL" id="JAAWWB010000008">
    <property type="protein sequence ID" value="KAG6777809.1"/>
    <property type="molecule type" value="Genomic_DNA"/>
</dbReference>
<dbReference type="OrthoDB" id="1823757at2759"/>
<gene>
    <name evidence="2" type="ORF">POTOM_017645</name>
</gene>
<dbReference type="AlphaFoldDB" id="A0A8X7ZXH2"/>
<feature type="transmembrane region" description="Helical" evidence="1">
    <location>
        <begin position="71"/>
        <end position="92"/>
    </location>
</feature>
<evidence type="ECO:0000256" key="1">
    <source>
        <dbReference type="SAM" id="Phobius"/>
    </source>
</evidence>
<evidence type="ECO:0000313" key="3">
    <source>
        <dbReference type="Proteomes" id="UP000886885"/>
    </source>
</evidence>
<dbReference type="Proteomes" id="UP000886885">
    <property type="component" value="Chromosome 4D"/>
</dbReference>
<organism evidence="2 3">
    <name type="scientific">Populus tomentosa</name>
    <name type="common">Chinese white poplar</name>
    <dbReference type="NCBI Taxonomy" id="118781"/>
    <lineage>
        <taxon>Eukaryota</taxon>
        <taxon>Viridiplantae</taxon>
        <taxon>Streptophyta</taxon>
        <taxon>Embryophyta</taxon>
        <taxon>Tracheophyta</taxon>
        <taxon>Spermatophyta</taxon>
        <taxon>Magnoliopsida</taxon>
        <taxon>eudicotyledons</taxon>
        <taxon>Gunneridae</taxon>
        <taxon>Pentapetalae</taxon>
        <taxon>rosids</taxon>
        <taxon>fabids</taxon>
        <taxon>Malpighiales</taxon>
        <taxon>Salicaceae</taxon>
        <taxon>Saliceae</taxon>
        <taxon>Populus</taxon>
    </lineage>
</organism>